<accession>A0A1C3JWN8</accession>
<reference evidence="3 5" key="1">
    <citation type="submission" date="2016-06" db="EMBL/GenBank/DDBJ databases">
        <authorList>
            <person name="Kjaerup R.B."/>
            <person name="Dalgaard T.S."/>
            <person name="Juul-Madsen H.R."/>
        </authorList>
    </citation>
    <scope>NUCLEOTIDE SEQUENCE [LARGE SCALE GENOMIC DNA]</scope>
    <source>
        <strain evidence="3">Orrdi1</strain>
    </source>
</reference>
<dbReference type="Proteomes" id="UP000078558">
    <property type="component" value="Chromosome I"/>
</dbReference>
<dbReference type="KEGG" id="odi:ODI_R0957"/>
<gene>
    <name evidence="3" type="ORF">ODI_03709</name>
    <name evidence="4" type="ORF">ODI_R0957</name>
</gene>
<dbReference type="Pfam" id="PF13193">
    <property type="entry name" value="AMP-binding_C"/>
    <property type="match status" value="1"/>
</dbReference>
<dbReference type="OrthoDB" id="9766486at2"/>
<dbReference type="EMBL" id="FLRC01000002">
    <property type="protein sequence ID" value="SBT23681.1"/>
    <property type="molecule type" value="Genomic_DNA"/>
</dbReference>
<protein>
    <submittedName>
        <fullName evidence="3">Long-chain-fatty-acid--CoA ligase</fullName>
        <ecNumber evidence="3">6.2.1.3</ecNumber>
    </submittedName>
</protein>
<dbReference type="PROSITE" id="PS00455">
    <property type="entry name" value="AMP_BINDING"/>
    <property type="match status" value="1"/>
</dbReference>
<dbReference type="InterPro" id="IPR050237">
    <property type="entry name" value="ATP-dep_AMP-bd_enzyme"/>
</dbReference>
<dbReference type="Gene3D" id="3.30.300.30">
    <property type="match status" value="1"/>
</dbReference>
<reference evidence="4 5" key="2">
    <citation type="submission" date="2017-08" db="EMBL/GenBank/DDBJ databases">
        <authorList>
            <person name="de Groot N.N."/>
        </authorList>
    </citation>
    <scope>NUCLEOTIDE SEQUENCE [LARGE SCALE GENOMIC DNA]</scope>
    <source>
        <strain evidence="4">Orrdi1</strain>
    </source>
</reference>
<keyword evidence="5" id="KW-1185">Reference proteome</keyword>
<dbReference type="InterPro" id="IPR045851">
    <property type="entry name" value="AMP-bd_C_sf"/>
</dbReference>
<sequence length="505" mass="54772">MNVPWKNLGDLIDPKADPSKTALVDLRDPQAPRAWRYDELDAWTGGVAAYLAAQGLKPGDNVAIASLNRAEYLFAYFGIMRAGYVAVHMNIKLPQATLDALVADGDIRYAFVDGPRRAGFEGKLPVLDFDEAGPAGFASVIRPQAFETVTPAPGALAQMLYTSGSTGLPKGVQLSHAGQAWALAVVVRAGHFADDRYLVAQPLFHMNGLFMAKRALSTHATLVILPAFDINRYVAALADYRINTLTAVPTMFARIIKDPALLAGRDFSAMTTCVLGSAPMTRALWDRIQQAFPQTVLIHTYGTTEAGPAVFGPHPDGIPTPPLALGYPLPEGEVKLVGGANDDEGVLWMRNPAVMAGYRNLPAKNAQVLQDGWYNSGDLMRRDAQGFHYFVGRADDMFVCSGENIYPGEVELLLEKHPLIQQACVLPVPDEERSQVPVAFIVPKAGASLGVREVKEYALANGPAYQHPRRVAFVAELPWAGTHKIDRNALSKLALRYEAEGGWSE</sequence>
<feature type="domain" description="AMP-dependent synthetase/ligase" evidence="1">
    <location>
        <begin position="16"/>
        <end position="358"/>
    </location>
</feature>
<evidence type="ECO:0000313" key="5">
    <source>
        <dbReference type="Proteomes" id="UP000078558"/>
    </source>
</evidence>
<organism evidence="3 5">
    <name type="scientific">Orrella dioscoreae</name>
    <dbReference type="NCBI Taxonomy" id="1851544"/>
    <lineage>
        <taxon>Bacteria</taxon>
        <taxon>Pseudomonadati</taxon>
        <taxon>Pseudomonadota</taxon>
        <taxon>Betaproteobacteria</taxon>
        <taxon>Burkholderiales</taxon>
        <taxon>Alcaligenaceae</taxon>
        <taxon>Orrella</taxon>
    </lineage>
</organism>
<evidence type="ECO:0000313" key="4">
    <source>
        <dbReference type="EMBL" id="SOE47640.1"/>
    </source>
</evidence>
<dbReference type="PANTHER" id="PTHR43767:SF1">
    <property type="entry name" value="NONRIBOSOMAL PEPTIDE SYNTHASE PES1 (EUROFUNG)-RELATED"/>
    <property type="match status" value="1"/>
</dbReference>
<dbReference type="InterPro" id="IPR020845">
    <property type="entry name" value="AMP-binding_CS"/>
</dbReference>
<dbReference type="InterPro" id="IPR025110">
    <property type="entry name" value="AMP-bd_C"/>
</dbReference>
<dbReference type="EMBL" id="LT907988">
    <property type="protein sequence ID" value="SOE47640.1"/>
    <property type="molecule type" value="Genomic_DNA"/>
</dbReference>
<evidence type="ECO:0000259" key="2">
    <source>
        <dbReference type="Pfam" id="PF13193"/>
    </source>
</evidence>
<keyword evidence="3" id="KW-0436">Ligase</keyword>
<dbReference type="EC" id="6.2.1.3" evidence="3"/>
<feature type="domain" description="AMP-binding enzyme C-terminal" evidence="2">
    <location>
        <begin position="409"/>
        <end position="483"/>
    </location>
</feature>
<evidence type="ECO:0000259" key="1">
    <source>
        <dbReference type="Pfam" id="PF00501"/>
    </source>
</evidence>
<name>A0A1C3JWN8_9BURK</name>
<dbReference type="AlphaFoldDB" id="A0A1C3JWN8"/>
<dbReference type="Gene3D" id="3.40.50.12780">
    <property type="entry name" value="N-terminal domain of ligase-like"/>
    <property type="match status" value="1"/>
</dbReference>
<dbReference type="RefSeq" id="WP_067749015.1">
    <property type="nucleotide sequence ID" value="NZ_LT907988.1"/>
</dbReference>
<proteinExistence type="predicted"/>
<dbReference type="InterPro" id="IPR000873">
    <property type="entry name" value="AMP-dep_synth/lig_dom"/>
</dbReference>
<dbReference type="InterPro" id="IPR042099">
    <property type="entry name" value="ANL_N_sf"/>
</dbReference>
<dbReference type="Pfam" id="PF00501">
    <property type="entry name" value="AMP-binding"/>
    <property type="match status" value="1"/>
</dbReference>
<dbReference type="GO" id="GO:0004467">
    <property type="term" value="F:long-chain fatty acid-CoA ligase activity"/>
    <property type="evidence" value="ECO:0007669"/>
    <property type="project" value="UniProtKB-EC"/>
</dbReference>
<dbReference type="STRING" id="1851544.ODI_03709"/>
<dbReference type="SUPFAM" id="SSF56801">
    <property type="entry name" value="Acetyl-CoA synthetase-like"/>
    <property type="match status" value="1"/>
</dbReference>
<evidence type="ECO:0000313" key="3">
    <source>
        <dbReference type="EMBL" id="SBT23681.1"/>
    </source>
</evidence>
<dbReference type="PANTHER" id="PTHR43767">
    <property type="entry name" value="LONG-CHAIN-FATTY-ACID--COA LIGASE"/>
    <property type="match status" value="1"/>
</dbReference>